<dbReference type="EMBL" id="BMVX01000051">
    <property type="protein sequence ID" value="GGZ99116.1"/>
    <property type="molecule type" value="Genomic_DNA"/>
</dbReference>
<sequence length="172" mass="18605">MATAGVSIWTQEAATLAAGCHALPPARRERLILGLAVSHPLTEARYRLPYTALCTYFDELDGSTVPSARATARAALAPCLIQPNYANAWLRSGFTTSDLSAPGSDRLIDEVFARGTPERIADRITEHLTAGADHVAVQVVTRSPHSFPRAEWRALAEVLLSDRSPGLSESRR</sequence>
<dbReference type="AlphaFoldDB" id="A0A918RHH9"/>
<name>A0A918RHH9_9ACTN</name>
<accession>A0A918RHH9</accession>
<dbReference type="RefSeq" id="WP_167536740.1">
    <property type="nucleotide sequence ID" value="NZ_BMVX01000051.1"/>
</dbReference>
<organism evidence="1 2">
    <name type="scientific">Streptomyces subrutilus</name>
    <dbReference type="NCBI Taxonomy" id="36818"/>
    <lineage>
        <taxon>Bacteria</taxon>
        <taxon>Bacillati</taxon>
        <taxon>Actinomycetota</taxon>
        <taxon>Actinomycetes</taxon>
        <taxon>Kitasatosporales</taxon>
        <taxon>Streptomycetaceae</taxon>
        <taxon>Streptomyces</taxon>
    </lineage>
</organism>
<evidence type="ECO:0008006" key="3">
    <source>
        <dbReference type="Google" id="ProtNLM"/>
    </source>
</evidence>
<reference evidence="1" key="1">
    <citation type="journal article" date="2014" name="Int. J. Syst. Evol. Microbiol.">
        <title>Complete genome sequence of Corynebacterium casei LMG S-19264T (=DSM 44701T), isolated from a smear-ripened cheese.</title>
        <authorList>
            <consortium name="US DOE Joint Genome Institute (JGI-PGF)"/>
            <person name="Walter F."/>
            <person name="Albersmeier A."/>
            <person name="Kalinowski J."/>
            <person name="Ruckert C."/>
        </authorList>
    </citation>
    <scope>NUCLEOTIDE SEQUENCE</scope>
    <source>
        <strain evidence="1">JCM 4834</strain>
    </source>
</reference>
<dbReference type="SUPFAM" id="SSF51679">
    <property type="entry name" value="Bacterial luciferase-like"/>
    <property type="match status" value="1"/>
</dbReference>
<dbReference type="GO" id="GO:0016705">
    <property type="term" value="F:oxidoreductase activity, acting on paired donors, with incorporation or reduction of molecular oxygen"/>
    <property type="evidence" value="ECO:0007669"/>
    <property type="project" value="InterPro"/>
</dbReference>
<dbReference type="Proteomes" id="UP000634660">
    <property type="component" value="Unassembled WGS sequence"/>
</dbReference>
<evidence type="ECO:0000313" key="1">
    <source>
        <dbReference type="EMBL" id="GGZ99116.1"/>
    </source>
</evidence>
<gene>
    <name evidence="1" type="ORF">GCM10010371_68300</name>
</gene>
<reference evidence="1" key="2">
    <citation type="submission" date="2020-09" db="EMBL/GenBank/DDBJ databases">
        <authorList>
            <person name="Sun Q."/>
            <person name="Ohkuma M."/>
        </authorList>
    </citation>
    <scope>NUCLEOTIDE SEQUENCE</scope>
    <source>
        <strain evidence="1">JCM 4834</strain>
    </source>
</reference>
<evidence type="ECO:0000313" key="2">
    <source>
        <dbReference type="Proteomes" id="UP000634660"/>
    </source>
</evidence>
<dbReference type="Gene3D" id="3.20.20.30">
    <property type="entry name" value="Luciferase-like domain"/>
    <property type="match status" value="1"/>
</dbReference>
<protein>
    <recommendedName>
        <fullName evidence="3">LLM class flavin-dependent oxidoreductase</fullName>
    </recommendedName>
</protein>
<proteinExistence type="predicted"/>
<dbReference type="InterPro" id="IPR036661">
    <property type="entry name" value="Luciferase-like_sf"/>
</dbReference>
<comment type="caution">
    <text evidence="1">The sequence shown here is derived from an EMBL/GenBank/DDBJ whole genome shotgun (WGS) entry which is preliminary data.</text>
</comment>